<dbReference type="EMBL" id="CAMXCT020006767">
    <property type="protein sequence ID" value="CAL1173078.1"/>
    <property type="molecule type" value="Genomic_DNA"/>
</dbReference>
<evidence type="ECO:0000313" key="3">
    <source>
        <dbReference type="Proteomes" id="UP001152797"/>
    </source>
</evidence>
<reference evidence="2 3" key="2">
    <citation type="submission" date="2024-05" db="EMBL/GenBank/DDBJ databases">
        <authorList>
            <person name="Chen Y."/>
            <person name="Shah S."/>
            <person name="Dougan E. K."/>
            <person name="Thang M."/>
            <person name="Chan C."/>
        </authorList>
    </citation>
    <scope>NUCLEOTIDE SEQUENCE [LARGE SCALE GENOMIC DNA]</scope>
</reference>
<dbReference type="EMBL" id="CAMXCT010006767">
    <property type="protein sequence ID" value="CAI4019703.1"/>
    <property type="molecule type" value="Genomic_DNA"/>
</dbReference>
<sequence length="58" mass="6224">MSHKSVRMPACIFQNGQAAAFIGKDGRLYTMHRDTADPLEVPTAPIAKSIGKNIAIIA</sequence>
<gene>
    <name evidence="1" type="ORF">C1SCF055_LOCUS44188</name>
</gene>
<comment type="caution">
    <text evidence="1">The sequence shown here is derived from an EMBL/GenBank/DDBJ whole genome shotgun (WGS) entry which is preliminary data.</text>
</comment>
<keyword evidence="3" id="KW-1185">Reference proteome</keyword>
<proteinExistence type="predicted"/>
<accession>A0A9P1M5E4</accession>
<dbReference type="OrthoDB" id="5370059at2759"/>
<evidence type="ECO:0000313" key="2">
    <source>
        <dbReference type="EMBL" id="CAL4807015.1"/>
    </source>
</evidence>
<name>A0A9P1M5E4_9DINO</name>
<dbReference type="AlphaFoldDB" id="A0A9P1M5E4"/>
<reference evidence="1" key="1">
    <citation type="submission" date="2022-10" db="EMBL/GenBank/DDBJ databases">
        <authorList>
            <person name="Chen Y."/>
            <person name="Dougan E. K."/>
            <person name="Chan C."/>
            <person name="Rhodes N."/>
            <person name="Thang M."/>
        </authorList>
    </citation>
    <scope>NUCLEOTIDE SEQUENCE</scope>
</reference>
<dbReference type="EMBL" id="CAMXCT030006767">
    <property type="protein sequence ID" value="CAL4807015.1"/>
    <property type="molecule type" value="Genomic_DNA"/>
</dbReference>
<dbReference type="Proteomes" id="UP001152797">
    <property type="component" value="Unassembled WGS sequence"/>
</dbReference>
<evidence type="ECO:0000313" key="1">
    <source>
        <dbReference type="EMBL" id="CAI4019703.1"/>
    </source>
</evidence>
<organism evidence="1">
    <name type="scientific">Cladocopium goreaui</name>
    <dbReference type="NCBI Taxonomy" id="2562237"/>
    <lineage>
        <taxon>Eukaryota</taxon>
        <taxon>Sar</taxon>
        <taxon>Alveolata</taxon>
        <taxon>Dinophyceae</taxon>
        <taxon>Suessiales</taxon>
        <taxon>Symbiodiniaceae</taxon>
        <taxon>Cladocopium</taxon>
    </lineage>
</organism>
<protein>
    <submittedName>
        <fullName evidence="1">Uncharacterized protein</fullName>
    </submittedName>
</protein>